<comment type="caution">
    <text evidence="7">The sequence shown here is derived from an EMBL/GenBank/DDBJ whole genome shotgun (WGS) entry which is preliminary data.</text>
</comment>
<dbReference type="InterPro" id="IPR006076">
    <property type="entry name" value="FAD-dep_OxRdtase"/>
</dbReference>
<dbReference type="Gene3D" id="3.30.9.10">
    <property type="entry name" value="D-Amino Acid Oxidase, subunit A, domain 2"/>
    <property type="match status" value="1"/>
</dbReference>
<comment type="similarity">
    <text evidence="5">Belongs to the L2HGDH family.</text>
</comment>
<dbReference type="RefSeq" id="WP_320506627.1">
    <property type="nucleotide sequence ID" value="NZ_JAXCLW010000001.1"/>
</dbReference>
<name>A0ABU5E7N8_9PROT</name>
<evidence type="ECO:0000313" key="8">
    <source>
        <dbReference type="Proteomes" id="UP001279642"/>
    </source>
</evidence>
<comment type="cofactor">
    <cofactor evidence="1">
        <name>FAD</name>
        <dbReference type="ChEBI" id="CHEBI:57692"/>
    </cofactor>
</comment>
<evidence type="ECO:0000256" key="4">
    <source>
        <dbReference type="ARBA" id="ARBA00023002"/>
    </source>
</evidence>
<feature type="domain" description="FAD dependent oxidoreductase" evidence="6">
    <location>
        <begin position="6"/>
        <end position="364"/>
    </location>
</feature>
<gene>
    <name evidence="7" type="ORF">SMD27_01805</name>
</gene>
<accession>A0ABU5E7N8</accession>
<dbReference type="PANTHER" id="PTHR43104">
    <property type="entry name" value="L-2-HYDROXYGLUTARATE DEHYDROGENASE, MITOCHONDRIAL"/>
    <property type="match status" value="1"/>
</dbReference>
<organism evidence="7 8">
    <name type="scientific">Dongia soli</name>
    <dbReference type="NCBI Taxonomy" id="600628"/>
    <lineage>
        <taxon>Bacteria</taxon>
        <taxon>Pseudomonadati</taxon>
        <taxon>Pseudomonadota</taxon>
        <taxon>Alphaproteobacteria</taxon>
        <taxon>Rhodospirillales</taxon>
        <taxon>Dongiaceae</taxon>
        <taxon>Dongia</taxon>
    </lineage>
</organism>
<keyword evidence="4" id="KW-0560">Oxidoreductase</keyword>
<dbReference type="EMBL" id="JAXCLW010000001">
    <property type="protein sequence ID" value="MDY0881568.1"/>
    <property type="molecule type" value="Genomic_DNA"/>
</dbReference>
<dbReference type="SUPFAM" id="SSF51905">
    <property type="entry name" value="FAD/NAD(P)-binding domain"/>
    <property type="match status" value="1"/>
</dbReference>
<protein>
    <submittedName>
        <fullName evidence="7">NAD(P)/FAD-dependent oxidoreductase</fullName>
    </submittedName>
</protein>
<keyword evidence="2" id="KW-0285">Flavoprotein</keyword>
<keyword evidence="3" id="KW-0274">FAD</keyword>
<evidence type="ECO:0000256" key="1">
    <source>
        <dbReference type="ARBA" id="ARBA00001974"/>
    </source>
</evidence>
<evidence type="ECO:0000313" key="7">
    <source>
        <dbReference type="EMBL" id="MDY0881568.1"/>
    </source>
</evidence>
<sequence>MDEVECVVVGAGVVGLAIARGLACQGREVLGLEAAPIIGSETSSRNSEVIHAGIYYAKGSLKARLCLAGRDALYDFCASRAVPHARLGKLIVASHPAQLGQLDAIAARAAANGVDNLRFLDAAEIGKMEPALKASGGLLSPSTGIIDSHAFMLALQGDAENAGATFAFRTPVLRGEIVADGYRLETGGDMPMQLKTKYLVNAAGHGAWDLARRLRGYPEHLIPNQALAKGNYFTLQGRSPFQRLIYPVPEPGGLGIHLTIDLGGRARFGPDVEWVGNLDYRIDPTRADRFYPAIRRYWPDLPDGALEPAYTGIRPKLVGPGEGDADFRIDGPIVHGQPGLVQLFGIESPGLTASLAIGALVAQMLSDS</sequence>
<proteinExistence type="inferred from homology"/>
<dbReference type="Proteomes" id="UP001279642">
    <property type="component" value="Unassembled WGS sequence"/>
</dbReference>
<dbReference type="Gene3D" id="3.50.50.60">
    <property type="entry name" value="FAD/NAD(P)-binding domain"/>
    <property type="match status" value="1"/>
</dbReference>
<dbReference type="Pfam" id="PF01266">
    <property type="entry name" value="DAO"/>
    <property type="match status" value="1"/>
</dbReference>
<evidence type="ECO:0000256" key="2">
    <source>
        <dbReference type="ARBA" id="ARBA00022630"/>
    </source>
</evidence>
<keyword evidence="8" id="KW-1185">Reference proteome</keyword>
<dbReference type="PANTHER" id="PTHR43104:SF4">
    <property type="entry name" value="L-2-HYDROXYGLUTARATE DEHYDROGENASE, MITOCHONDRIAL"/>
    <property type="match status" value="1"/>
</dbReference>
<evidence type="ECO:0000259" key="6">
    <source>
        <dbReference type="Pfam" id="PF01266"/>
    </source>
</evidence>
<evidence type="ECO:0000256" key="5">
    <source>
        <dbReference type="ARBA" id="ARBA00037941"/>
    </source>
</evidence>
<reference evidence="7 8" key="1">
    <citation type="journal article" date="2016" name="Antonie Van Leeuwenhoek">
        <title>Dongia soli sp. nov., isolated from soil from Dokdo, Korea.</title>
        <authorList>
            <person name="Kim D.U."/>
            <person name="Lee H."/>
            <person name="Kim H."/>
            <person name="Kim S.G."/>
            <person name="Ka J.O."/>
        </authorList>
    </citation>
    <scope>NUCLEOTIDE SEQUENCE [LARGE SCALE GENOMIC DNA]</scope>
    <source>
        <strain evidence="7 8">D78</strain>
    </source>
</reference>
<evidence type="ECO:0000256" key="3">
    <source>
        <dbReference type="ARBA" id="ARBA00022827"/>
    </source>
</evidence>
<dbReference type="InterPro" id="IPR036188">
    <property type="entry name" value="FAD/NAD-bd_sf"/>
</dbReference>